<dbReference type="PANTHER" id="PTHR34649:SF1">
    <property type="entry name" value="CILIA- AND FLAGELLA-ASSOCIATED PROTEIN 99"/>
    <property type="match status" value="1"/>
</dbReference>
<feature type="compositionally biased region" description="Low complexity" evidence="2">
    <location>
        <begin position="933"/>
        <end position="943"/>
    </location>
</feature>
<evidence type="ECO:0000256" key="2">
    <source>
        <dbReference type="SAM" id="MobiDB-lite"/>
    </source>
</evidence>
<feature type="region of interest" description="Disordered" evidence="2">
    <location>
        <begin position="916"/>
        <end position="943"/>
    </location>
</feature>
<feature type="region of interest" description="Disordered" evidence="2">
    <location>
        <begin position="799"/>
        <end position="818"/>
    </location>
</feature>
<reference evidence="3 4" key="1">
    <citation type="submission" date="2019-07" db="EMBL/GenBank/DDBJ databases">
        <title>Genomes of Cafeteria roenbergensis.</title>
        <authorList>
            <person name="Fischer M.G."/>
            <person name="Hackl T."/>
            <person name="Roman M."/>
        </authorList>
    </citation>
    <scope>NUCLEOTIDE SEQUENCE [LARGE SCALE GENOMIC DNA]</scope>
    <source>
        <strain evidence="3 4">BVI</strain>
    </source>
</reference>
<proteinExistence type="predicted"/>
<evidence type="ECO:0000256" key="1">
    <source>
        <dbReference type="SAM" id="Coils"/>
    </source>
</evidence>
<dbReference type="EMBL" id="VLTN01000038">
    <property type="protein sequence ID" value="KAA0150001.1"/>
    <property type="molecule type" value="Genomic_DNA"/>
</dbReference>
<evidence type="ECO:0000313" key="4">
    <source>
        <dbReference type="Proteomes" id="UP000323011"/>
    </source>
</evidence>
<dbReference type="OMA" id="KEWELMR"/>
<feature type="coiled-coil region" evidence="1">
    <location>
        <begin position="396"/>
        <end position="454"/>
    </location>
</feature>
<accession>A0A5A8CDW8</accession>
<gene>
    <name evidence="3" type="ORF">FNF29_05621</name>
</gene>
<feature type="compositionally biased region" description="Basic and acidic residues" evidence="2">
    <location>
        <begin position="699"/>
        <end position="722"/>
    </location>
</feature>
<dbReference type="InterPro" id="IPR039341">
    <property type="entry name" value="CFAP99"/>
</dbReference>
<dbReference type="Proteomes" id="UP000323011">
    <property type="component" value="Unassembled WGS sequence"/>
</dbReference>
<sequence length="975" mass="104267">MAASGMDPGTLVEAAVTLLKTYRPAVDTVDSHVRSALGAYDESCESDRLLLQQVFYGCQRHRKELRVLLSALFFNRGAHLNRADHHRITALAYLLLFRLDEMGWARVKPLLASQGLNRVHILLRFLLDRDMTSTWLVEDWSKTLDRSFVVDKMLGGLYRAEPDITKWLAATHAAAFGGGEGGSDTARSGAGGQSRGEAAGDGSADAAGAGAAAAAGAAAGAATAAAAATGGHPKRGVTRPVSPNITKPRPRFLPEPARIEATVKARPIPASLNATSLQQLQAEADDRRRRAREQAAGRAAAARAPRLHATRNTTDKARAEQEARLSAELQFEGVPARGVPALPEEGANVRLNAAAVTREEYVLRRRREEEAALVRRFEAELRDGAEFHQWQAEMRARDEEERLLAVARRKEEMEASAANAKAAVSRDLQAKQELAEAVRRRRAAGEELARERRREDEVACRAIADEVRKVRETAPREAEAAVAAARAAAAAAERERAAEAAAEAAALRAAEAAEAADRIRRLRAEDEVPLRSGSAAGSGAPFDPTWTAGHGLLDEMSLQEARERLAATQAAEAEAEERRRQDIIVARRNRQAELERKMETIRSVRSSAAAVSQHARERRAASAAEAAAAADRARADAAVALEARLRAKRAARDAESRALAETAARSAKQQAFLGAAKAASDERRHHQLRINREAAAARASERAVSEHKAQERTMRLEAGERARSRRSARRAQHEVRSRAAEALRVGRAELEREVAGETAAKKEAFLATAAREERLALQRAGDNVYATALSEKLAGEARARRQSAGSRTAGRAVLEDRETSRSRVIATRLARATPQQAESTGLAATAEKRARVLGALKPRVDATLSTSAGITRRLQAGLSGTRAGGRAGDRAGGRASDGAGAVVDKPLAAWQMTSSVSGGTVSHGAERRPVSPGPLAGAAGMRARGGPVVGGSLAERRGVVQATSADASAWQALQR</sequence>
<keyword evidence="4" id="KW-1185">Reference proteome</keyword>
<feature type="region of interest" description="Disordered" evidence="2">
    <location>
        <begin position="228"/>
        <end position="255"/>
    </location>
</feature>
<keyword evidence="1" id="KW-0175">Coiled coil</keyword>
<evidence type="ECO:0000313" key="3">
    <source>
        <dbReference type="EMBL" id="KAA0150001.1"/>
    </source>
</evidence>
<organism evidence="3 4">
    <name type="scientific">Cafeteria roenbergensis</name>
    <name type="common">Marine flagellate</name>
    <dbReference type="NCBI Taxonomy" id="33653"/>
    <lineage>
        <taxon>Eukaryota</taxon>
        <taxon>Sar</taxon>
        <taxon>Stramenopiles</taxon>
        <taxon>Bigyra</taxon>
        <taxon>Opalozoa</taxon>
        <taxon>Bicosoecida</taxon>
        <taxon>Cafeteriaceae</taxon>
        <taxon>Cafeteria</taxon>
    </lineage>
</organism>
<feature type="region of interest" description="Disordered" evidence="2">
    <location>
        <begin position="693"/>
        <end position="735"/>
    </location>
</feature>
<name>A0A5A8CDW8_CAFRO</name>
<protein>
    <submittedName>
        <fullName evidence="3">Uncharacterized protein</fullName>
    </submittedName>
</protein>
<comment type="caution">
    <text evidence="3">The sequence shown here is derived from an EMBL/GenBank/DDBJ whole genome shotgun (WGS) entry which is preliminary data.</text>
</comment>
<dbReference type="PANTHER" id="PTHR34649">
    <property type="entry name" value="CILIA- AND FLAGELLA-ASSOCIATED PROTEIN 99"/>
    <property type="match status" value="1"/>
</dbReference>
<dbReference type="AlphaFoldDB" id="A0A5A8CDW8"/>
<feature type="region of interest" description="Disordered" evidence="2">
    <location>
        <begin position="179"/>
        <end position="205"/>
    </location>
</feature>
<feature type="region of interest" description="Disordered" evidence="2">
    <location>
        <begin position="875"/>
        <end position="899"/>
    </location>
</feature>